<dbReference type="AlphaFoldDB" id="A0A2N6NEX0"/>
<name>A0A2N6NEX0_BEABA</name>
<dbReference type="GO" id="GO:0006281">
    <property type="term" value="P:DNA repair"/>
    <property type="evidence" value="ECO:0007669"/>
    <property type="project" value="UniProtKB-KW"/>
</dbReference>
<feature type="binding site" evidence="10">
    <location>
        <position position="143"/>
    </location>
    <ligand>
        <name>substrate</name>
    </ligand>
</feature>
<dbReference type="FunFam" id="3.30.870.10:FF:000038">
    <property type="entry name" value="Probable tyrosyl-DNA phosphodiesterase"/>
    <property type="match status" value="1"/>
</dbReference>
<dbReference type="SUPFAM" id="SSF56024">
    <property type="entry name" value="Phospholipase D/nuclease"/>
    <property type="match status" value="2"/>
</dbReference>
<accession>A0A2N6NEX0</accession>
<evidence type="ECO:0000256" key="9">
    <source>
        <dbReference type="PIRSR" id="PIRSR610347-1"/>
    </source>
</evidence>
<evidence type="ECO:0000256" key="3">
    <source>
        <dbReference type="ARBA" id="ARBA00022722"/>
    </source>
</evidence>
<evidence type="ECO:0000256" key="6">
    <source>
        <dbReference type="ARBA" id="ARBA00022839"/>
    </source>
</evidence>
<comment type="similarity">
    <text evidence="2">Belongs to the tyrosyl-DNA phosphodiesterase family.</text>
</comment>
<dbReference type="Gene3D" id="3.30.870.10">
    <property type="entry name" value="Endonuclease Chain A"/>
    <property type="match status" value="2"/>
</dbReference>
<dbReference type="PANTHER" id="PTHR12415:SF0">
    <property type="entry name" value="TYROSYL-DNA PHOSPHODIESTERASE 1"/>
    <property type="match status" value="1"/>
</dbReference>
<evidence type="ECO:0000256" key="7">
    <source>
        <dbReference type="ARBA" id="ARBA00023204"/>
    </source>
</evidence>
<dbReference type="GO" id="GO:0017005">
    <property type="term" value="F:3'-tyrosyl-DNA phosphodiesterase activity"/>
    <property type="evidence" value="ECO:0007669"/>
    <property type="project" value="TreeGrafter"/>
</dbReference>
<dbReference type="GO" id="GO:0003690">
    <property type="term" value="F:double-stranded DNA binding"/>
    <property type="evidence" value="ECO:0007669"/>
    <property type="project" value="TreeGrafter"/>
</dbReference>
<evidence type="ECO:0000256" key="1">
    <source>
        <dbReference type="ARBA" id="ARBA00004123"/>
    </source>
</evidence>
<evidence type="ECO:0000313" key="14">
    <source>
        <dbReference type="Proteomes" id="UP000235728"/>
    </source>
</evidence>
<reference evidence="13 14" key="1">
    <citation type="journal article" date="2016" name="Appl. Microbiol. Biotechnol.">
        <title>Characterization of T-DNA insertion mutants with decreased virulence in the entomopathogenic fungus Beauveria bassiana JEF-007.</title>
        <authorList>
            <person name="Kim S."/>
            <person name="Lee S.J."/>
            <person name="Nai Y.S."/>
            <person name="Yu J.S."/>
            <person name="Lee M.R."/>
            <person name="Yang Y.T."/>
            <person name="Kim J.S."/>
        </authorList>
    </citation>
    <scope>NUCLEOTIDE SEQUENCE [LARGE SCALE GENOMIC DNA]</scope>
    <source>
        <strain evidence="13 14">JEF-007</strain>
    </source>
</reference>
<dbReference type="EMBL" id="MRVG01000009">
    <property type="protein sequence ID" value="PMB65811.1"/>
    <property type="molecule type" value="Genomic_DNA"/>
</dbReference>
<dbReference type="GO" id="GO:0005634">
    <property type="term" value="C:nucleus"/>
    <property type="evidence" value="ECO:0007669"/>
    <property type="project" value="UniProtKB-SubCell"/>
</dbReference>
<keyword evidence="3" id="KW-0540">Nuclease</keyword>
<feature type="binding site" evidence="10">
    <location>
        <position position="390"/>
    </location>
    <ligand>
        <name>substrate</name>
    </ligand>
</feature>
<dbReference type="Proteomes" id="UP000235728">
    <property type="component" value="Unassembled WGS sequence"/>
</dbReference>
<keyword evidence="7" id="KW-0234">DNA repair</keyword>
<feature type="compositionally biased region" description="Basic and acidic residues" evidence="12">
    <location>
        <begin position="1"/>
        <end position="15"/>
    </location>
</feature>
<dbReference type="GO" id="GO:0003697">
    <property type="term" value="F:single-stranded DNA binding"/>
    <property type="evidence" value="ECO:0007669"/>
    <property type="project" value="TreeGrafter"/>
</dbReference>
<comment type="subcellular location">
    <subcellularLocation>
        <location evidence="1">Nucleus</location>
    </subcellularLocation>
</comment>
<evidence type="ECO:0000256" key="2">
    <source>
        <dbReference type="ARBA" id="ARBA00010205"/>
    </source>
</evidence>
<dbReference type="PANTHER" id="PTHR12415">
    <property type="entry name" value="TYROSYL-DNA PHOSPHODIESTERASE 1"/>
    <property type="match status" value="1"/>
</dbReference>
<gene>
    <name evidence="13" type="ORF">BM221_008008</name>
</gene>
<evidence type="ECO:0000256" key="8">
    <source>
        <dbReference type="ARBA" id="ARBA00023242"/>
    </source>
</evidence>
<keyword evidence="4" id="KW-0227">DNA damage</keyword>
<sequence>MDGRNKRPLESRTPDGLKSLSRSISPPRSKKQKAIEIFPSPFRLTWVRDLEEENNKNAVTLSDLLGDPLISECWSFNYLHSISFLMDAFDRDIRPHIKVHIVHGFWKREDGNRIGLVEQAALFPNVNLHAAPMPEMFGTHHSKMLILFRRDDTAQVIIHTANMIAKDWTNMTNAVWTSPVLSKLNKVPDDPSWREDMAQGGGHRFKFDLLSYLRCYDRMRPTCNALVESLKGYDFSSVRGSLIASVPGTHEVHGDPGVTSWGWNSMSRCLQQIHCEPGVSQVAVQVSSIATLGGNDGWLRGTLFKALSKGKAATALSPQFKVVFPTADEIRASLDGYSSGGSIHTKIQSKQQQMQLNYLRPFFHHWMTDDDSRTGDFRDAGRDKAAPHIKTYIRTNKNDTIDWALVTSANLSKQAWGEAAKPTGQFRIASWEIGVLVWPSLFKDDAIMKGCFKEDTPRSREAQGQLGEAGAVVGFRMPYSLPLRRYSREETPWVATMRHEKEDRLGQCCHVCYAPSTTQVKSWMGMGGGDAESGGNDDAAGKSEEDLIRGYRWLLEP</sequence>
<proteinExistence type="inferred from homology"/>
<dbReference type="Pfam" id="PF06087">
    <property type="entry name" value="Tyr-DNA_phospho"/>
    <property type="match status" value="1"/>
</dbReference>
<feature type="active site" description="Nucleophile" evidence="9">
    <location>
        <position position="141"/>
    </location>
</feature>
<dbReference type="GO" id="GO:0004527">
    <property type="term" value="F:exonuclease activity"/>
    <property type="evidence" value="ECO:0007669"/>
    <property type="project" value="UniProtKB-KW"/>
</dbReference>
<protein>
    <submittedName>
        <fullName evidence="13">Putative tyrosyl-DNA phosphodiesterase</fullName>
    </submittedName>
</protein>
<keyword evidence="5" id="KW-0378">Hydrolase</keyword>
<keyword evidence="8" id="KW-0539">Nucleus</keyword>
<dbReference type="InterPro" id="IPR010347">
    <property type="entry name" value="Tdp1"/>
</dbReference>
<evidence type="ECO:0000256" key="12">
    <source>
        <dbReference type="SAM" id="MobiDB-lite"/>
    </source>
</evidence>
<feature type="region of interest" description="Disordered" evidence="12">
    <location>
        <begin position="1"/>
        <end position="32"/>
    </location>
</feature>
<feature type="active site" description="Proton donor/acceptor" evidence="9">
    <location>
        <position position="388"/>
    </location>
</feature>
<organism evidence="13 14">
    <name type="scientific">Beauveria bassiana</name>
    <name type="common">White muscardine disease fungus</name>
    <name type="synonym">Tritirachium shiotae</name>
    <dbReference type="NCBI Taxonomy" id="176275"/>
    <lineage>
        <taxon>Eukaryota</taxon>
        <taxon>Fungi</taxon>
        <taxon>Dikarya</taxon>
        <taxon>Ascomycota</taxon>
        <taxon>Pezizomycotina</taxon>
        <taxon>Sordariomycetes</taxon>
        <taxon>Hypocreomycetidae</taxon>
        <taxon>Hypocreales</taxon>
        <taxon>Cordycipitaceae</taxon>
        <taxon>Beauveria</taxon>
    </lineage>
</organism>
<keyword evidence="6" id="KW-0269">Exonuclease</keyword>
<evidence type="ECO:0000256" key="11">
    <source>
        <dbReference type="PIRSR" id="PIRSR610347-3"/>
    </source>
</evidence>
<evidence type="ECO:0000313" key="13">
    <source>
        <dbReference type="EMBL" id="PMB65811.1"/>
    </source>
</evidence>
<dbReference type="OMA" id="PLIKECW"/>
<feature type="site" description="Interaction with DNA" evidence="11">
    <location>
        <position position="412"/>
    </location>
</feature>
<evidence type="ECO:0000256" key="10">
    <source>
        <dbReference type="PIRSR" id="PIRSR610347-2"/>
    </source>
</evidence>
<evidence type="ECO:0000256" key="4">
    <source>
        <dbReference type="ARBA" id="ARBA00022763"/>
    </source>
</evidence>
<comment type="caution">
    <text evidence="13">The sequence shown here is derived from an EMBL/GenBank/DDBJ whole genome shotgun (WGS) entry which is preliminary data.</text>
</comment>
<evidence type="ECO:0000256" key="5">
    <source>
        <dbReference type="ARBA" id="ARBA00022801"/>
    </source>
</evidence>